<dbReference type="Proteomes" id="UP000199662">
    <property type="component" value="Unassembled WGS sequence"/>
</dbReference>
<dbReference type="AlphaFoldDB" id="A0A1H6YG72"/>
<feature type="domain" description="HTH cro/C1-type" evidence="1">
    <location>
        <begin position="8"/>
        <end position="55"/>
    </location>
</feature>
<evidence type="ECO:0000259" key="1">
    <source>
        <dbReference type="Pfam" id="PF13443"/>
    </source>
</evidence>
<dbReference type="EMBL" id="FNZK01000006">
    <property type="protein sequence ID" value="SEJ36210.1"/>
    <property type="molecule type" value="Genomic_DNA"/>
</dbReference>
<evidence type="ECO:0000313" key="2">
    <source>
        <dbReference type="EMBL" id="SEJ36210.1"/>
    </source>
</evidence>
<keyword evidence="3" id="KW-1185">Reference proteome</keyword>
<dbReference type="STRING" id="84035.SAMN05660742_106114"/>
<organism evidence="2 3">
    <name type="scientific">Propionispira arboris</name>
    <dbReference type="NCBI Taxonomy" id="84035"/>
    <lineage>
        <taxon>Bacteria</taxon>
        <taxon>Bacillati</taxon>
        <taxon>Bacillota</taxon>
        <taxon>Negativicutes</taxon>
        <taxon>Selenomonadales</taxon>
        <taxon>Selenomonadaceae</taxon>
        <taxon>Propionispira</taxon>
    </lineage>
</organism>
<dbReference type="GO" id="GO:0003677">
    <property type="term" value="F:DNA binding"/>
    <property type="evidence" value="ECO:0007669"/>
    <property type="project" value="UniProtKB-KW"/>
</dbReference>
<proteinExistence type="predicted"/>
<name>A0A1H6YG72_9FIRM</name>
<sequence>MIATNKLVGVMAEKGISGKMMAKRIGITPKTFYAKMKKGIFGLDEIEVIIDALKIEDPRPIFFAKKVT</sequence>
<protein>
    <submittedName>
        <fullName evidence="2">Cro/C1-type HTH DNA-binding domain-containing protein</fullName>
    </submittedName>
</protein>
<evidence type="ECO:0000313" key="3">
    <source>
        <dbReference type="Proteomes" id="UP000199662"/>
    </source>
</evidence>
<reference evidence="2 3" key="1">
    <citation type="submission" date="2016-10" db="EMBL/GenBank/DDBJ databases">
        <authorList>
            <person name="de Groot N.N."/>
        </authorList>
    </citation>
    <scope>NUCLEOTIDE SEQUENCE [LARGE SCALE GENOMIC DNA]</scope>
    <source>
        <strain evidence="2 3">DSM 2179</strain>
    </source>
</reference>
<dbReference type="RefSeq" id="WP_091830706.1">
    <property type="nucleotide sequence ID" value="NZ_FNZK01000006.1"/>
</dbReference>
<dbReference type="InterPro" id="IPR001387">
    <property type="entry name" value="Cro/C1-type_HTH"/>
</dbReference>
<dbReference type="Pfam" id="PF13443">
    <property type="entry name" value="HTH_26"/>
    <property type="match status" value="1"/>
</dbReference>
<keyword evidence="2" id="KW-0238">DNA-binding</keyword>
<gene>
    <name evidence="2" type="ORF">SAMN05660742_106114</name>
</gene>
<accession>A0A1H6YG72</accession>